<dbReference type="Gene3D" id="3.20.20.480">
    <property type="entry name" value="Trimethylamine methyltransferase-like"/>
    <property type="match status" value="1"/>
</dbReference>
<organism evidence="1">
    <name type="scientific">marine sediment metagenome</name>
    <dbReference type="NCBI Taxonomy" id="412755"/>
    <lineage>
        <taxon>unclassified sequences</taxon>
        <taxon>metagenomes</taxon>
        <taxon>ecological metagenomes</taxon>
    </lineage>
</organism>
<sequence>MGYERSTLETPEFKVLSESQCQRIYSGALEVLERVGVKFFHEEA</sequence>
<accession>X1I890</accession>
<comment type="caution">
    <text evidence="1">The sequence shown here is derived from an EMBL/GenBank/DDBJ whole genome shotgun (WGS) entry which is preliminary data.</text>
</comment>
<dbReference type="AlphaFoldDB" id="X1I890"/>
<evidence type="ECO:0000313" key="1">
    <source>
        <dbReference type="EMBL" id="GAH53803.1"/>
    </source>
</evidence>
<gene>
    <name evidence="1" type="ORF">S03H2_32159</name>
</gene>
<dbReference type="InterPro" id="IPR038601">
    <property type="entry name" value="MttB-like_sf"/>
</dbReference>
<dbReference type="EMBL" id="BARU01019528">
    <property type="protein sequence ID" value="GAH53803.1"/>
    <property type="molecule type" value="Genomic_DNA"/>
</dbReference>
<proteinExistence type="predicted"/>
<protein>
    <submittedName>
        <fullName evidence="1">Uncharacterized protein</fullName>
    </submittedName>
</protein>
<reference evidence="1" key="1">
    <citation type="journal article" date="2014" name="Front. Microbiol.">
        <title>High frequency of phylogenetically diverse reductive dehalogenase-homologous genes in deep subseafloor sedimentary metagenomes.</title>
        <authorList>
            <person name="Kawai M."/>
            <person name="Futagami T."/>
            <person name="Toyoda A."/>
            <person name="Takaki Y."/>
            <person name="Nishi S."/>
            <person name="Hori S."/>
            <person name="Arai W."/>
            <person name="Tsubouchi T."/>
            <person name="Morono Y."/>
            <person name="Uchiyama I."/>
            <person name="Ito T."/>
            <person name="Fujiyama A."/>
            <person name="Inagaki F."/>
            <person name="Takami H."/>
        </authorList>
    </citation>
    <scope>NUCLEOTIDE SEQUENCE</scope>
    <source>
        <strain evidence="1">Expedition CK06-06</strain>
    </source>
</reference>
<name>X1I890_9ZZZZ</name>
<feature type="non-terminal residue" evidence="1">
    <location>
        <position position="44"/>
    </location>
</feature>